<gene>
    <name evidence="1" type="ORF">ACFQ2V_11945</name>
</gene>
<dbReference type="Proteomes" id="UP001597046">
    <property type="component" value="Unassembled WGS sequence"/>
</dbReference>
<name>A0ABW3MWT2_9MICO</name>
<accession>A0ABW3MWT2</accession>
<comment type="caution">
    <text evidence="1">The sequence shown here is derived from an EMBL/GenBank/DDBJ whole genome shotgun (WGS) entry which is preliminary data.</text>
</comment>
<evidence type="ECO:0000313" key="1">
    <source>
        <dbReference type="EMBL" id="MFD1055020.1"/>
    </source>
</evidence>
<sequence>MADVLPALADTPDGVDADAWTAACAAVRAYCGWHVAPSFTESVTLDGPGTGVLLLPTLHLTALADVTNDGAAVSDPEWSQAGMVRGSWTGRYRGITATMTHGYETCPGEILGVLREAASRGITGSAVSQVGQVRMGGVDGVPGAASFMLEQQAVLDRYVLPVRS</sequence>
<organism evidence="1 2">
    <name type="scientific">Terrabacter terrigena</name>
    <dbReference type="NCBI Taxonomy" id="574718"/>
    <lineage>
        <taxon>Bacteria</taxon>
        <taxon>Bacillati</taxon>
        <taxon>Actinomycetota</taxon>
        <taxon>Actinomycetes</taxon>
        <taxon>Micrococcales</taxon>
        <taxon>Intrasporangiaceae</taxon>
        <taxon>Terrabacter</taxon>
    </lineage>
</organism>
<evidence type="ECO:0008006" key="3">
    <source>
        <dbReference type="Google" id="ProtNLM"/>
    </source>
</evidence>
<keyword evidence="2" id="KW-1185">Reference proteome</keyword>
<reference evidence="2" key="1">
    <citation type="journal article" date="2019" name="Int. J. Syst. Evol. Microbiol.">
        <title>The Global Catalogue of Microorganisms (GCM) 10K type strain sequencing project: providing services to taxonomists for standard genome sequencing and annotation.</title>
        <authorList>
            <consortium name="The Broad Institute Genomics Platform"/>
            <consortium name="The Broad Institute Genome Sequencing Center for Infectious Disease"/>
            <person name="Wu L."/>
            <person name="Ma J."/>
        </authorList>
    </citation>
    <scope>NUCLEOTIDE SEQUENCE [LARGE SCALE GENOMIC DNA]</scope>
    <source>
        <strain evidence="2">CCUG 57508</strain>
    </source>
</reference>
<dbReference type="RefSeq" id="WP_386052924.1">
    <property type="nucleotide sequence ID" value="NZ_JBHTKH010000007.1"/>
</dbReference>
<proteinExistence type="predicted"/>
<evidence type="ECO:0000313" key="2">
    <source>
        <dbReference type="Proteomes" id="UP001597046"/>
    </source>
</evidence>
<protein>
    <recommendedName>
        <fullName evidence="3">Head-to-tail adaptor</fullName>
    </recommendedName>
</protein>
<dbReference type="EMBL" id="JBHTKH010000007">
    <property type="protein sequence ID" value="MFD1055020.1"/>
    <property type="molecule type" value="Genomic_DNA"/>
</dbReference>